<dbReference type="PANTHER" id="PTHR13317:SF4">
    <property type="entry name" value="TRANSMEMBRANE ANTERIOR POSTERIOR TRANSFORMATION PROTEIN 1 HOMOLOG"/>
    <property type="match status" value="1"/>
</dbReference>
<feature type="transmembrane region" description="Helical" evidence="7">
    <location>
        <begin position="435"/>
        <end position="457"/>
    </location>
</feature>
<keyword evidence="4 7" id="KW-1133">Transmembrane helix</keyword>
<evidence type="ECO:0000313" key="9">
    <source>
        <dbReference type="Proteomes" id="UP000002358"/>
    </source>
</evidence>
<feature type="transmembrane region" description="Helical" evidence="7">
    <location>
        <begin position="115"/>
        <end position="135"/>
    </location>
</feature>
<feature type="transmembrane region" description="Helical" evidence="7">
    <location>
        <begin position="247"/>
        <end position="272"/>
    </location>
</feature>
<evidence type="ECO:0008006" key="10">
    <source>
        <dbReference type="Google" id="ProtNLM"/>
    </source>
</evidence>
<evidence type="ECO:0000256" key="3">
    <source>
        <dbReference type="ARBA" id="ARBA00022692"/>
    </source>
</evidence>
<keyword evidence="5 7" id="KW-0472">Membrane</keyword>
<dbReference type="GeneID" id="100114806"/>
<dbReference type="InParanoid" id="A0A7M7PX84"/>
<dbReference type="GO" id="GO:0036064">
    <property type="term" value="C:ciliary basal body"/>
    <property type="evidence" value="ECO:0007669"/>
    <property type="project" value="TreeGrafter"/>
</dbReference>
<keyword evidence="9" id="KW-1185">Reference proteome</keyword>
<keyword evidence="3 7" id="KW-0812">Transmembrane</keyword>
<evidence type="ECO:0000256" key="4">
    <source>
        <dbReference type="ARBA" id="ARBA00022989"/>
    </source>
</evidence>
<dbReference type="FunCoup" id="A0A7M7PX84">
    <property type="interactions" value="783"/>
</dbReference>
<proteinExistence type="inferred from homology"/>
<evidence type="ECO:0000256" key="2">
    <source>
        <dbReference type="ARBA" id="ARBA00008803"/>
    </source>
</evidence>
<dbReference type="Proteomes" id="UP000002358">
    <property type="component" value="Unassembled WGS sequence"/>
</dbReference>
<evidence type="ECO:0000256" key="1">
    <source>
        <dbReference type="ARBA" id="ARBA00004141"/>
    </source>
</evidence>
<feature type="region of interest" description="Disordered" evidence="6">
    <location>
        <begin position="1"/>
        <end position="30"/>
    </location>
</feature>
<dbReference type="GO" id="GO:0045724">
    <property type="term" value="P:positive regulation of cilium assembly"/>
    <property type="evidence" value="ECO:0007669"/>
    <property type="project" value="TreeGrafter"/>
</dbReference>
<evidence type="ECO:0000256" key="7">
    <source>
        <dbReference type="SAM" id="Phobius"/>
    </source>
</evidence>
<dbReference type="RefSeq" id="XP_031777399.1">
    <property type="nucleotide sequence ID" value="XM_031921539.2"/>
</dbReference>
<dbReference type="KEGG" id="nvi:100114806"/>
<comment type="similarity">
    <text evidence="2">Belongs to the TAPT1 family.</text>
</comment>
<reference evidence="8" key="1">
    <citation type="submission" date="2021-01" db="UniProtKB">
        <authorList>
            <consortium name="EnsemblMetazoa"/>
        </authorList>
    </citation>
    <scope>IDENTIFICATION</scope>
</reference>
<dbReference type="InterPro" id="IPR008010">
    <property type="entry name" value="Tatp1"/>
</dbReference>
<protein>
    <recommendedName>
        <fullName evidence="10">Protein TAPT1 homolog</fullName>
    </recommendedName>
</protein>
<evidence type="ECO:0000313" key="8">
    <source>
        <dbReference type="EnsemblMetazoa" id="XP_031777399"/>
    </source>
</evidence>
<accession>A0A7M7PX84</accession>
<evidence type="ECO:0000256" key="6">
    <source>
        <dbReference type="SAM" id="MobiDB-lite"/>
    </source>
</evidence>
<dbReference type="OrthoDB" id="29023at2759"/>
<feature type="compositionally biased region" description="Basic and acidic residues" evidence="6">
    <location>
        <begin position="1"/>
        <end position="11"/>
    </location>
</feature>
<organism evidence="8 9">
    <name type="scientific">Nasonia vitripennis</name>
    <name type="common">Parasitic wasp</name>
    <dbReference type="NCBI Taxonomy" id="7425"/>
    <lineage>
        <taxon>Eukaryota</taxon>
        <taxon>Metazoa</taxon>
        <taxon>Ecdysozoa</taxon>
        <taxon>Arthropoda</taxon>
        <taxon>Hexapoda</taxon>
        <taxon>Insecta</taxon>
        <taxon>Pterygota</taxon>
        <taxon>Neoptera</taxon>
        <taxon>Endopterygota</taxon>
        <taxon>Hymenoptera</taxon>
        <taxon>Apocrita</taxon>
        <taxon>Proctotrupomorpha</taxon>
        <taxon>Chalcidoidea</taxon>
        <taxon>Pteromalidae</taxon>
        <taxon>Pteromalinae</taxon>
        <taxon>Nasonia</taxon>
    </lineage>
</organism>
<dbReference type="AlphaFoldDB" id="A0A7M7PX84"/>
<dbReference type="GO" id="GO:0005789">
    <property type="term" value="C:endoplasmic reticulum membrane"/>
    <property type="evidence" value="ECO:0007669"/>
    <property type="project" value="TreeGrafter"/>
</dbReference>
<dbReference type="Pfam" id="PF05346">
    <property type="entry name" value="DUF747"/>
    <property type="match status" value="1"/>
</dbReference>
<dbReference type="PANTHER" id="PTHR13317">
    <property type="entry name" value="TRANSMEMBRANE ANTERIOR POSTERIOR TRANSFORMATION PROTEIN 1 HOMOLOG"/>
    <property type="match status" value="1"/>
</dbReference>
<sequence>MDDRADSNKHEYLRKRPTPSTDIDKTSFKPQNIRVENVNPESEAFSNYLGKHAPMPTKKRVSLRQFLQTELTRGYQLEHDEERFSARREKIYSFIKIPKEVEKFMTYGFFQCADSFLFVYTFLPLRFAMALWAVITRPLKHCLGNKQIKKKGEGFLRPAEICDLLKGVVVLGCWAMTWKVDTSMMYHLVKSQSVIKLYIFYNMLEVGDRLFSAFGQDTIDALLWTATEPRSKSKSMHSQHLGTLPHLLFALVYVLLHSILVLFQATTLNVAINSSNKALLTIMMSNNFVELKGSVFKKFDKNNLFQLSCSDVRERFHLTMLLLAVTLQTLKEYAWRADRLAVLLPDCILLLFAEVLVDWVKHAFITRFNELRSTVYRDYTVSLAYDMAQTRQETAFSDPSDLVARRMGFIPLPLGVAIARVLCTTLTPSAKPANIILVFLVYLILVTLRVLISLWMLGHACDIISLHTHSTTTDQKKAAFSSKSNAWEFGDTLNDPTENKNFTTPMFSNSSVSLNNVCLNDSLLKKEKESLDRTSSPSKTDLKSENFLVLSNNVVRAGSEPLLSQE</sequence>
<evidence type="ECO:0000256" key="5">
    <source>
        <dbReference type="ARBA" id="ARBA00023136"/>
    </source>
</evidence>
<name>A0A7M7PX84_NASVI</name>
<comment type="subcellular location">
    <subcellularLocation>
        <location evidence="1">Membrane</location>
        <topology evidence="1">Multi-pass membrane protein</topology>
    </subcellularLocation>
</comment>
<dbReference type="EnsemblMetazoa" id="XM_031921539">
    <property type="protein sequence ID" value="XP_031777399"/>
    <property type="gene ID" value="LOC100114806"/>
</dbReference>